<name>A0A4P9VW09_9FUNG</name>
<proteinExistence type="predicted"/>
<evidence type="ECO:0000313" key="1">
    <source>
        <dbReference type="EMBL" id="RKO83035.1"/>
    </source>
</evidence>
<dbReference type="OrthoDB" id="2157345at2759"/>
<dbReference type="Proteomes" id="UP000269721">
    <property type="component" value="Unassembled WGS sequence"/>
</dbReference>
<dbReference type="EMBL" id="ML001751">
    <property type="protein sequence ID" value="RKO83035.1"/>
    <property type="molecule type" value="Genomic_DNA"/>
</dbReference>
<keyword evidence="2" id="KW-1185">Reference proteome</keyword>
<accession>A0A4P9VW09</accession>
<protein>
    <submittedName>
        <fullName evidence="1">Uncharacterized protein</fullName>
    </submittedName>
</protein>
<gene>
    <name evidence="1" type="ORF">BDK51DRAFT_32153</name>
</gene>
<evidence type="ECO:0000313" key="2">
    <source>
        <dbReference type="Proteomes" id="UP000269721"/>
    </source>
</evidence>
<sequence length="112" mass="12631">LQKRNAVREKFKRLEIDANEERLAQARLLDSASRRPSEVSAEPSFLPAEFMPMPGTVPPHRLKDVWAEQGINMPWGGRFTVAQKDLEDINILNLFDVAIRTRRGPAGPDPGK</sequence>
<reference evidence="2" key="1">
    <citation type="journal article" date="2018" name="Nat. Microbiol.">
        <title>Leveraging single-cell genomics to expand the fungal tree of life.</title>
        <authorList>
            <person name="Ahrendt S.R."/>
            <person name="Quandt C.A."/>
            <person name="Ciobanu D."/>
            <person name="Clum A."/>
            <person name="Salamov A."/>
            <person name="Andreopoulos B."/>
            <person name="Cheng J.F."/>
            <person name="Woyke T."/>
            <person name="Pelin A."/>
            <person name="Henrissat B."/>
            <person name="Reynolds N.K."/>
            <person name="Benny G.L."/>
            <person name="Smith M.E."/>
            <person name="James T.Y."/>
            <person name="Grigoriev I.V."/>
        </authorList>
    </citation>
    <scope>NUCLEOTIDE SEQUENCE [LARGE SCALE GENOMIC DNA]</scope>
</reference>
<dbReference type="AlphaFoldDB" id="A0A4P9VW09"/>
<organism evidence="1 2">
    <name type="scientific">Blyttiomyces helicus</name>
    <dbReference type="NCBI Taxonomy" id="388810"/>
    <lineage>
        <taxon>Eukaryota</taxon>
        <taxon>Fungi</taxon>
        <taxon>Fungi incertae sedis</taxon>
        <taxon>Chytridiomycota</taxon>
        <taxon>Chytridiomycota incertae sedis</taxon>
        <taxon>Chytridiomycetes</taxon>
        <taxon>Chytridiomycetes incertae sedis</taxon>
        <taxon>Blyttiomyces</taxon>
    </lineage>
</organism>
<feature type="non-terminal residue" evidence="1">
    <location>
        <position position="1"/>
    </location>
</feature>